<reference evidence="2 3" key="1">
    <citation type="journal article" date="2016" name="Mol. Biol. Evol.">
        <title>Comparative Genomics of Early-Diverging Mushroom-Forming Fungi Provides Insights into the Origins of Lignocellulose Decay Capabilities.</title>
        <authorList>
            <person name="Nagy L.G."/>
            <person name="Riley R."/>
            <person name="Tritt A."/>
            <person name="Adam C."/>
            <person name="Daum C."/>
            <person name="Floudas D."/>
            <person name="Sun H."/>
            <person name="Yadav J.S."/>
            <person name="Pangilinan J."/>
            <person name="Larsson K.H."/>
            <person name="Matsuura K."/>
            <person name="Barry K."/>
            <person name="Labutti K."/>
            <person name="Kuo R."/>
            <person name="Ohm R.A."/>
            <person name="Bhattacharya S.S."/>
            <person name="Shirouzu T."/>
            <person name="Yoshinaga Y."/>
            <person name="Martin F.M."/>
            <person name="Grigoriev I.V."/>
            <person name="Hibbett D.S."/>
        </authorList>
    </citation>
    <scope>NUCLEOTIDE SEQUENCE [LARGE SCALE GENOMIC DNA]</scope>
    <source>
        <strain evidence="2 3">CBS 109695</strain>
    </source>
</reference>
<dbReference type="GO" id="GO:0005525">
    <property type="term" value="F:GTP binding"/>
    <property type="evidence" value="ECO:0007669"/>
    <property type="project" value="InterPro"/>
</dbReference>
<keyword evidence="3" id="KW-1185">Reference proteome</keyword>
<dbReference type="Gene3D" id="3.40.50.300">
    <property type="entry name" value="P-loop containing nucleotide triphosphate hydrolases"/>
    <property type="match status" value="1"/>
</dbReference>
<dbReference type="Proteomes" id="UP000076532">
    <property type="component" value="Unassembled WGS sequence"/>
</dbReference>
<feature type="non-terminal residue" evidence="2">
    <location>
        <position position="1"/>
    </location>
</feature>
<evidence type="ECO:0000313" key="3">
    <source>
        <dbReference type="Proteomes" id="UP000076532"/>
    </source>
</evidence>
<dbReference type="InterPro" id="IPR006073">
    <property type="entry name" value="GTP-bd"/>
</dbReference>
<evidence type="ECO:0000259" key="1">
    <source>
        <dbReference type="Pfam" id="PF01926"/>
    </source>
</evidence>
<dbReference type="InterPro" id="IPR027417">
    <property type="entry name" value="P-loop_NTPase"/>
</dbReference>
<dbReference type="SUPFAM" id="SSF52540">
    <property type="entry name" value="P-loop containing nucleoside triphosphate hydrolases"/>
    <property type="match status" value="1"/>
</dbReference>
<dbReference type="CDD" id="cd00882">
    <property type="entry name" value="Ras_like_GTPase"/>
    <property type="match status" value="1"/>
</dbReference>
<proteinExistence type="predicted"/>
<evidence type="ECO:0000313" key="2">
    <source>
        <dbReference type="EMBL" id="KZP04594.1"/>
    </source>
</evidence>
<feature type="non-terminal residue" evidence="2">
    <location>
        <position position="158"/>
    </location>
</feature>
<protein>
    <recommendedName>
        <fullName evidence="1">G domain-containing protein</fullName>
    </recommendedName>
</protein>
<gene>
    <name evidence="2" type="ORF">FIBSPDRAFT_694748</name>
</gene>
<dbReference type="Pfam" id="PF01926">
    <property type="entry name" value="MMR_HSR1"/>
    <property type="match status" value="1"/>
</dbReference>
<dbReference type="AlphaFoldDB" id="A0A167V388"/>
<name>A0A167V388_9AGAM</name>
<organism evidence="2 3">
    <name type="scientific">Athelia psychrophila</name>
    <dbReference type="NCBI Taxonomy" id="1759441"/>
    <lineage>
        <taxon>Eukaryota</taxon>
        <taxon>Fungi</taxon>
        <taxon>Dikarya</taxon>
        <taxon>Basidiomycota</taxon>
        <taxon>Agaricomycotina</taxon>
        <taxon>Agaricomycetes</taxon>
        <taxon>Agaricomycetidae</taxon>
        <taxon>Atheliales</taxon>
        <taxon>Atheliaceae</taxon>
        <taxon>Athelia</taxon>
    </lineage>
</organism>
<dbReference type="OrthoDB" id="8954335at2759"/>
<accession>A0A167V388</accession>
<dbReference type="EMBL" id="KV417908">
    <property type="protein sequence ID" value="KZP04594.1"/>
    <property type="molecule type" value="Genomic_DNA"/>
</dbReference>
<sequence length="158" mass="17123">NIIIFGEAGSGKSSLVNMIAGQPRAKVANSATGVTFSSDPYDVDLPGGQLLRIWDTAGLNEAPGGKINAQTAIGNLYKLTRSLDSVHLLVYCVRQRITESTVKNYKMFNAFCDGKVPIALVVTGLELDPKIREWWRNNRESFQGEGIKVVAHACVATV</sequence>
<feature type="domain" description="G" evidence="1">
    <location>
        <begin position="2"/>
        <end position="103"/>
    </location>
</feature>